<keyword evidence="2" id="KW-0472">Membrane</keyword>
<evidence type="ECO:0000256" key="1">
    <source>
        <dbReference type="SAM" id="MobiDB-lite"/>
    </source>
</evidence>
<gene>
    <name evidence="3" type="ORF">JOE69_001186</name>
</gene>
<feature type="compositionally biased region" description="Low complexity" evidence="1">
    <location>
        <begin position="104"/>
        <end position="118"/>
    </location>
</feature>
<comment type="caution">
    <text evidence="3">The sequence shown here is derived from an EMBL/GenBank/DDBJ whole genome shotgun (WGS) entry which is preliminary data.</text>
</comment>
<dbReference type="RefSeq" id="WP_309796912.1">
    <property type="nucleotide sequence ID" value="NZ_BAAAHY010000001.1"/>
</dbReference>
<feature type="transmembrane region" description="Helical" evidence="2">
    <location>
        <begin position="32"/>
        <end position="57"/>
    </location>
</feature>
<reference evidence="3 4" key="1">
    <citation type="submission" date="2023-07" db="EMBL/GenBank/DDBJ databases">
        <title>Sequencing the genomes of 1000 actinobacteria strains.</title>
        <authorList>
            <person name="Klenk H.-P."/>
        </authorList>
    </citation>
    <scope>NUCLEOTIDE SEQUENCE [LARGE SCALE GENOMIC DNA]</scope>
    <source>
        <strain evidence="3 4">DSM 14555</strain>
    </source>
</reference>
<evidence type="ECO:0000313" key="3">
    <source>
        <dbReference type="EMBL" id="MDR6268948.1"/>
    </source>
</evidence>
<accession>A0ABU1J996</accession>
<evidence type="ECO:0000313" key="4">
    <source>
        <dbReference type="Proteomes" id="UP001185069"/>
    </source>
</evidence>
<keyword evidence="2" id="KW-1133">Transmembrane helix</keyword>
<feature type="transmembrane region" description="Helical" evidence="2">
    <location>
        <begin position="69"/>
        <end position="89"/>
    </location>
</feature>
<dbReference type="Proteomes" id="UP001185069">
    <property type="component" value="Unassembled WGS sequence"/>
</dbReference>
<keyword evidence="4" id="KW-1185">Reference proteome</keyword>
<protein>
    <submittedName>
        <fullName evidence="3">Type VI protein secretion system component VasK</fullName>
    </submittedName>
</protein>
<proteinExistence type="predicted"/>
<name>A0ABU1J996_9MICC</name>
<sequence>MGIILASSTAVNAAESGGMFSKLAGMGTIGTVALLLLAGLGLLALLLMLIGWVGALAEYQEHGGIARTVLWVAVVLFLPLLGTSLWAVFGRRRQAKAAKEHADVAPAPVAPASAATASEQPVRQPRMLPA</sequence>
<keyword evidence="2" id="KW-0812">Transmembrane</keyword>
<feature type="region of interest" description="Disordered" evidence="1">
    <location>
        <begin position="103"/>
        <end position="130"/>
    </location>
</feature>
<evidence type="ECO:0000256" key="2">
    <source>
        <dbReference type="SAM" id="Phobius"/>
    </source>
</evidence>
<organism evidence="3 4">
    <name type="scientific">Arthrobacter russicus</name>
    <dbReference type="NCBI Taxonomy" id="172040"/>
    <lineage>
        <taxon>Bacteria</taxon>
        <taxon>Bacillati</taxon>
        <taxon>Actinomycetota</taxon>
        <taxon>Actinomycetes</taxon>
        <taxon>Micrococcales</taxon>
        <taxon>Micrococcaceae</taxon>
        <taxon>Arthrobacter</taxon>
    </lineage>
</organism>
<dbReference type="EMBL" id="JAVDQF010000001">
    <property type="protein sequence ID" value="MDR6268948.1"/>
    <property type="molecule type" value="Genomic_DNA"/>
</dbReference>